<feature type="transmembrane region" description="Helical" evidence="8">
    <location>
        <begin position="237"/>
        <end position="256"/>
    </location>
</feature>
<reference evidence="10" key="1">
    <citation type="submission" date="2019-03" db="EMBL/GenBank/DDBJ databases">
        <title>Afifella sp. nov., isolated from activated sludge.</title>
        <authorList>
            <person name="Li Q."/>
            <person name="Liu Y."/>
        </authorList>
    </citation>
    <scope>NUCLEOTIDE SEQUENCE</scope>
    <source>
        <strain evidence="10">L72</strain>
    </source>
</reference>
<dbReference type="GO" id="GO:0005886">
    <property type="term" value="C:plasma membrane"/>
    <property type="evidence" value="ECO:0007669"/>
    <property type="project" value="UniProtKB-SubCell"/>
</dbReference>
<keyword evidence="11" id="KW-1185">Reference proteome</keyword>
<dbReference type="OrthoDB" id="9774448at2"/>
<name>A0A964T188_9HYPH</name>
<evidence type="ECO:0000256" key="4">
    <source>
        <dbReference type="ARBA" id="ARBA00022519"/>
    </source>
</evidence>
<keyword evidence="7 8" id="KW-0472">Membrane</keyword>
<dbReference type="Gene3D" id="1.10.3720.10">
    <property type="entry name" value="MetI-like"/>
    <property type="match status" value="1"/>
</dbReference>
<dbReference type="SUPFAM" id="SSF161098">
    <property type="entry name" value="MetI-like"/>
    <property type="match status" value="1"/>
</dbReference>
<feature type="transmembrane region" description="Helical" evidence="8">
    <location>
        <begin position="12"/>
        <end position="36"/>
    </location>
</feature>
<comment type="subcellular location">
    <subcellularLocation>
        <location evidence="1">Cell inner membrane</location>
        <topology evidence="1">Multi-pass membrane protein</topology>
    </subcellularLocation>
    <subcellularLocation>
        <location evidence="8">Cell membrane</location>
        <topology evidence="8">Multi-pass membrane protein</topology>
    </subcellularLocation>
</comment>
<keyword evidence="2 8" id="KW-0813">Transport</keyword>
<keyword evidence="4" id="KW-0997">Cell inner membrane</keyword>
<evidence type="ECO:0000313" key="11">
    <source>
        <dbReference type="Proteomes" id="UP000773614"/>
    </source>
</evidence>
<evidence type="ECO:0000256" key="2">
    <source>
        <dbReference type="ARBA" id="ARBA00022448"/>
    </source>
</evidence>
<feature type="transmembrane region" description="Helical" evidence="8">
    <location>
        <begin position="106"/>
        <end position="128"/>
    </location>
</feature>
<evidence type="ECO:0000256" key="1">
    <source>
        <dbReference type="ARBA" id="ARBA00004429"/>
    </source>
</evidence>
<evidence type="ECO:0000256" key="5">
    <source>
        <dbReference type="ARBA" id="ARBA00022692"/>
    </source>
</evidence>
<dbReference type="PROSITE" id="PS50928">
    <property type="entry name" value="ABC_TM1"/>
    <property type="match status" value="1"/>
</dbReference>
<evidence type="ECO:0000256" key="8">
    <source>
        <dbReference type="RuleBase" id="RU363032"/>
    </source>
</evidence>
<dbReference type="EMBL" id="SPKJ01000003">
    <property type="protein sequence ID" value="MYZ46435.1"/>
    <property type="molecule type" value="Genomic_DNA"/>
</dbReference>
<evidence type="ECO:0000256" key="6">
    <source>
        <dbReference type="ARBA" id="ARBA00022989"/>
    </source>
</evidence>
<evidence type="ECO:0000256" key="7">
    <source>
        <dbReference type="ARBA" id="ARBA00023136"/>
    </source>
</evidence>
<dbReference type="InterPro" id="IPR035906">
    <property type="entry name" value="MetI-like_sf"/>
</dbReference>
<accession>A0A964T188</accession>
<dbReference type="Proteomes" id="UP000773614">
    <property type="component" value="Unassembled WGS sequence"/>
</dbReference>
<gene>
    <name evidence="10" type="ORF">E4O86_01700</name>
</gene>
<dbReference type="Pfam" id="PF00528">
    <property type="entry name" value="BPD_transp_1"/>
    <property type="match status" value="1"/>
</dbReference>
<dbReference type="GO" id="GO:0055085">
    <property type="term" value="P:transmembrane transport"/>
    <property type="evidence" value="ECO:0007669"/>
    <property type="project" value="InterPro"/>
</dbReference>
<feature type="domain" description="ABC transmembrane type-1" evidence="9">
    <location>
        <begin position="68"/>
        <end position="257"/>
    </location>
</feature>
<evidence type="ECO:0000313" key="10">
    <source>
        <dbReference type="EMBL" id="MYZ46435.1"/>
    </source>
</evidence>
<feature type="transmembrane region" description="Helical" evidence="8">
    <location>
        <begin position="193"/>
        <end position="217"/>
    </location>
</feature>
<dbReference type="PANTHER" id="PTHR43357:SF4">
    <property type="entry name" value="INNER MEMBRANE ABC TRANSPORTER PERMEASE PROTEIN YDCV"/>
    <property type="match status" value="1"/>
</dbReference>
<feature type="transmembrane region" description="Helical" evidence="8">
    <location>
        <begin position="134"/>
        <end position="156"/>
    </location>
</feature>
<sequence length="265" mass="28274">MSDRRFSPLRRLFLVPAAAVLCFMLLPMTVVVLIALGESATYEFPPRGLTLHWFSNLLHAGPLLNALFLTSLPLALTVAAASLVVGTLAAVGLTRGRFLGRSALEVFFLTPVVFPQILLGVALFLLFARANVPLTLVTLGIGHVVICTPYVIRAVLAGIGGIDPRIEEAARNLGAPPARAFMMATLPLLRSSMLSGAVFAFIVSFSDVNIALFLSAGDTTTLPIRILAEMEWNNDPTIAAAATLQVSIISVLLILVQRFIGTVRA</sequence>
<organism evidence="10 11">
    <name type="scientific">Propylenella binzhouense</name>
    <dbReference type="NCBI Taxonomy" id="2555902"/>
    <lineage>
        <taxon>Bacteria</taxon>
        <taxon>Pseudomonadati</taxon>
        <taxon>Pseudomonadota</taxon>
        <taxon>Alphaproteobacteria</taxon>
        <taxon>Hyphomicrobiales</taxon>
        <taxon>Propylenellaceae</taxon>
        <taxon>Propylenella</taxon>
    </lineage>
</organism>
<dbReference type="RefSeq" id="WP_161138781.1">
    <property type="nucleotide sequence ID" value="NZ_SPKJ01000003.1"/>
</dbReference>
<evidence type="ECO:0000256" key="3">
    <source>
        <dbReference type="ARBA" id="ARBA00022475"/>
    </source>
</evidence>
<dbReference type="PANTHER" id="PTHR43357">
    <property type="entry name" value="INNER MEMBRANE ABC TRANSPORTER PERMEASE PROTEIN YDCV"/>
    <property type="match status" value="1"/>
</dbReference>
<proteinExistence type="inferred from homology"/>
<comment type="caution">
    <text evidence="10">The sequence shown here is derived from an EMBL/GenBank/DDBJ whole genome shotgun (WGS) entry which is preliminary data.</text>
</comment>
<protein>
    <submittedName>
        <fullName evidence="10">ABC transporter permease</fullName>
    </submittedName>
</protein>
<feature type="transmembrane region" description="Helical" evidence="8">
    <location>
        <begin position="72"/>
        <end position="94"/>
    </location>
</feature>
<keyword evidence="6 8" id="KW-1133">Transmembrane helix</keyword>
<dbReference type="AlphaFoldDB" id="A0A964T188"/>
<keyword evidence="5 8" id="KW-0812">Transmembrane</keyword>
<evidence type="ECO:0000259" key="9">
    <source>
        <dbReference type="PROSITE" id="PS50928"/>
    </source>
</evidence>
<comment type="similarity">
    <text evidence="8">Belongs to the binding-protein-dependent transport system permease family.</text>
</comment>
<dbReference type="CDD" id="cd06261">
    <property type="entry name" value="TM_PBP2"/>
    <property type="match status" value="1"/>
</dbReference>
<dbReference type="InterPro" id="IPR000515">
    <property type="entry name" value="MetI-like"/>
</dbReference>
<keyword evidence="3" id="KW-1003">Cell membrane</keyword>